<name>A0A0C3DZW9_9AGAM</name>
<evidence type="ECO:0000313" key="2">
    <source>
        <dbReference type="EMBL" id="KIM61416.1"/>
    </source>
</evidence>
<gene>
    <name evidence="2" type="ORF">SCLCIDRAFT_122091</name>
</gene>
<evidence type="ECO:0000256" key="1">
    <source>
        <dbReference type="SAM" id="MobiDB-lite"/>
    </source>
</evidence>
<dbReference type="OrthoDB" id="2678312at2759"/>
<protein>
    <submittedName>
        <fullName evidence="2">Uncharacterized protein</fullName>
    </submittedName>
</protein>
<dbReference type="InParanoid" id="A0A0C3DZW9"/>
<feature type="region of interest" description="Disordered" evidence="1">
    <location>
        <begin position="308"/>
        <end position="329"/>
    </location>
</feature>
<reference evidence="2 3" key="1">
    <citation type="submission" date="2014-04" db="EMBL/GenBank/DDBJ databases">
        <authorList>
            <consortium name="DOE Joint Genome Institute"/>
            <person name="Kuo A."/>
            <person name="Kohler A."/>
            <person name="Nagy L.G."/>
            <person name="Floudas D."/>
            <person name="Copeland A."/>
            <person name="Barry K.W."/>
            <person name="Cichocki N."/>
            <person name="Veneault-Fourrey C."/>
            <person name="LaButti K."/>
            <person name="Lindquist E.A."/>
            <person name="Lipzen A."/>
            <person name="Lundell T."/>
            <person name="Morin E."/>
            <person name="Murat C."/>
            <person name="Sun H."/>
            <person name="Tunlid A."/>
            <person name="Henrissat B."/>
            <person name="Grigoriev I.V."/>
            <person name="Hibbett D.S."/>
            <person name="Martin F."/>
            <person name="Nordberg H.P."/>
            <person name="Cantor M.N."/>
            <person name="Hua S.X."/>
        </authorList>
    </citation>
    <scope>NUCLEOTIDE SEQUENCE [LARGE SCALE GENOMIC DNA]</scope>
    <source>
        <strain evidence="2 3">Foug A</strain>
    </source>
</reference>
<dbReference type="EMBL" id="KN822052">
    <property type="protein sequence ID" value="KIM61416.1"/>
    <property type="molecule type" value="Genomic_DNA"/>
</dbReference>
<reference evidence="3" key="2">
    <citation type="submission" date="2015-01" db="EMBL/GenBank/DDBJ databases">
        <title>Evolutionary Origins and Diversification of the Mycorrhizal Mutualists.</title>
        <authorList>
            <consortium name="DOE Joint Genome Institute"/>
            <consortium name="Mycorrhizal Genomics Consortium"/>
            <person name="Kohler A."/>
            <person name="Kuo A."/>
            <person name="Nagy L.G."/>
            <person name="Floudas D."/>
            <person name="Copeland A."/>
            <person name="Barry K.W."/>
            <person name="Cichocki N."/>
            <person name="Veneault-Fourrey C."/>
            <person name="LaButti K."/>
            <person name="Lindquist E.A."/>
            <person name="Lipzen A."/>
            <person name="Lundell T."/>
            <person name="Morin E."/>
            <person name="Murat C."/>
            <person name="Riley R."/>
            <person name="Ohm R."/>
            <person name="Sun H."/>
            <person name="Tunlid A."/>
            <person name="Henrissat B."/>
            <person name="Grigoriev I.V."/>
            <person name="Hibbett D.S."/>
            <person name="Martin F."/>
        </authorList>
    </citation>
    <scope>NUCLEOTIDE SEQUENCE [LARGE SCALE GENOMIC DNA]</scope>
    <source>
        <strain evidence="3">Foug A</strain>
    </source>
</reference>
<dbReference type="HOGENOM" id="CLU_016057_0_0_1"/>
<accession>A0A0C3DZW9</accession>
<proteinExistence type="predicted"/>
<keyword evidence="3" id="KW-1185">Reference proteome</keyword>
<sequence>KFGAFDTQVLANYEDNIITSPNCDFIPEPFCFKDDCIMPLCDGRFGLVDCFQWPQLHAEQYIWSACIPWQAVYRDDPIWSILWWNMSRSPDKFILEQGSAFEVGRVHKSKFQQLEKVHRCLDERAQKWLKENPEYKGPLKLQEWVQCCSWALIHLERLAFTFHDTVLVVTLFQCLALDVFGMLEWETTPITPPSSDFYLAINHWMGTFTTDFEVCQHLFNACIPVWLVWKESSIPSDMNVHKRIEVTPPTDIVTEPEEFNVGQVLQFQNVQYHGGYYRHMYTRCGPQKGIEQFASLFVEEKGLASTSTLTNATQHDTTSSASSVLRTQWSNSRQTPCKYSL</sequence>
<organism evidence="2 3">
    <name type="scientific">Scleroderma citrinum Foug A</name>
    <dbReference type="NCBI Taxonomy" id="1036808"/>
    <lineage>
        <taxon>Eukaryota</taxon>
        <taxon>Fungi</taxon>
        <taxon>Dikarya</taxon>
        <taxon>Basidiomycota</taxon>
        <taxon>Agaricomycotina</taxon>
        <taxon>Agaricomycetes</taxon>
        <taxon>Agaricomycetidae</taxon>
        <taxon>Boletales</taxon>
        <taxon>Sclerodermatineae</taxon>
        <taxon>Sclerodermataceae</taxon>
        <taxon>Scleroderma</taxon>
    </lineage>
</organism>
<evidence type="ECO:0000313" key="3">
    <source>
        <dbReference type="Proteomes" id="UP000053989"/>
    </source>
</evidence>
<feature type="non-terminal residue" evidence="2">
    <location>
        <position position="1"/>
    </location>
</feature>
<dbReference type="AlphaFoldDB" id="A0A0C3DZW9"/>
<dbReference type="Proteomes" id="UP000053989">
    <property type="component" value="Unassembled WGS sequence"/>
</dbReference>